<evidence type="ECO:0000256" key="10">
    <source>
        <dbReference type="SAM" id="Phobius"/>
    </source>
</evidence>
<keyword evidence="3" id="KW-0808">Transferase</keyword>
<keyword evidence="10" id="KW-0812">Transmembrane</keyword>
<evidence type="ECO:0000313" key="13">
    <source>
        <dbReference type="Proteomes" id="UP001218579"/>
    </source>
</evidence>
<feature type="domain" description="AAA" evidence="11">
    <location>
        <begin position="545"/>
        <end position="683"/>
    </location>
</feature>
<feature type="region of interest" description="Disordered" evidence="9">
    <location>
        <begin position="124"/>
        <end position="143"/>
    </location>
</feature>
<dbReference type="CDD" id="cd05387">
    <property type="entry name" value="BY-kinase"/>
    <property type="match status" value="1"/>
</dbReference>
<feature type="transmembrane region" description="Helical" evidence="10">
    <location>
        <begin position="32"/>
        <end position="52"/>
    </location>
</feature>
<proteinExistence type="inferred from homology"/>
<organism evidence="12 13">
    <name type="scientific">Asticcacaulis machinosus</name>
    <dbReference type="NCBI Taxonomy" id="2984211"/>
    <lineage>
        <taxon>Bacteria</taxon>
        <taxon>Pseudomonadati</taxon>
        <taxon>Pseudomonadota</taxon>
        <taxon>Alphaproteobacteria</taxon>
        <taxon>Caulobacterales</taxon>
        <taxon>Caulobacteraceae</taxon>
        <taxon>Asticcacaulis</taxon>
    </lineage>
</organism>
<dbReference type="InterPro" id="IPR027417">
    <property type="entry name" value="P-loop_NTPase"/>
</dbReference>
<comment type="caution">
    <text evidence="12">The sequence shown here is derived from an EMBL/GenBank/DDBJ whole genome shotgun (WGS) entry which is preliminary data.</text>
</comment>
<keyword evidence="10" id="KW-0472">Membrane</keyword>
<dbReference type="PANTHER" id="PTHR32309">
    <property type="entry name" value="TYROSINE-PROTEIN KINASE"/>
    <property type="match status" value="1"/>
</dbReference>
<keyword evidence="13" id="KW-1185">Reference proteome</keyword>
<name>A0ABT5HJN4_9CAUL</name>
<evidence type="ECO:0000256" key="7">
    <source>
        <dbReference type="ARBA" id="ARBA00023137"/>
    </source>
</evidence>
<dbReference type="RefSeq" id="WP_272744793.1">
    <property type="nucleotide sequence ID" value="NZ_JAQQKV010000002.1"/>
</dbReference>
<dbReference type="Pfam" id="PF13614">
    <property type="entry name" value="AAA_31"/>
    <property type="match status" value="1"/>
</dbReference>
<dbReference type="Gene3D" id="3.40.50.300">
    <property type="entry name" value="P-loop containing nucleotide triphosphate hydrolases"/>
    <property type="match status" value="1"/>
</dbReference>
<dbReference type="InterPro" id="IPR025669">
    <property type="entry name" value="AAA_dom"/>
</dbReference>
<dbReference type="PANTHER" id="PTHR32309:SF13">
    <property type="entry name" value="FERRIC ENTEROBACTIN TRANSPORT PROTEIN FEPE"/>
    <property type="match status" value="1"/>
</dbReference>
<keyword evidence="5" id="KW-0418">Kinase</keyword>
<dbReference type="EMBL" id="JAQQKV010000002">
    <property type="protein sequence ID" value="MDC7676456.1"/>
    <property type="molecule type" value="Genomic_DNA"/>
</dbReference>
<evidence type="ECO:0000313" key="12">
    <source>
        <dbReference type="EMBL" id="MDC7676456.1"/>
    </source>
</evidence>
<dbReference type="InterPro" id="IPR050445">
    <property type="entry name" value="Bact_polysacc_biosynth/exp"/>
</dbReference>
<protein>
    <recommendedName>
        <fullName evidence="2">non-specific protein-tyrosine kinase</fullName>
        <ecNumber evidence="2">2.7.10.2</ecNumber>
    </recommendedName>
</protein>
<gene>
    <name evidence="12" type="ORF">PQU98_09965</name>
</gene>
<dbReference type="Proteomes" id="UP001218579">
    <property type="component" value="Unassembled WGS sequence"/>
</dbReference>
<evidence type="ECO:0000256" key="4">
    <source>
        <dbReference type="ARBA" id="ARBA00022741"/>
    </source>
</evidence>
<keyword evidence="4" id="KW-0547">Nucleotide-binding</keyword>
<dbReference type="InterPro" id="IPR005702">
    <property type="entry name" value="Wzc-like_C"/>
</dbReference>
<keyword evidence="6" id="KW-0067">ATP-binding</keyword>
<evidence type="ECO:0000256" key="8">
    <source>
        <dbReference type="ARBA" id="ARBA00051245"/>
    </source>
</evidence>
<evidence type="ECO:0000256" key="5">
    <source>
        <dbReference type="ARBA" id="ARBA00022777"/>
    </source>
</evidence>
<keyword evidence="10" id="KW-1133">Transmembrane helix</keyword>
<comment type="similarity">
    <text evidence="1">Belongs to the CpsD/CapB family.</text>
</comment>
<keyword evidence="7" id="KW-0829">Tyrosine-protein kinase</keyword>
<evidence type="ECO:0000256" key="9">
    <source>
        <dbReference type="SAM" id="MobiDB-lite"/>
    </source>
</evidence>
<sequence length="719" mass="77780">MKPETFDMAAEREDILQIRLDLRSIGFDYRRYIWIFVPVFIMIFGLVFGYFATRPKLYTATSMVALDARNVVSQENQALIPIGEDYSAESIQINTELVLLHQLSLAERVVSALKLDQLPKVKPAPQSAKESAKSQAPVETLSPQAQQARLRRNIAGSLYSGLKIVRHGSTHVVYISYSAPNPALAADVANAWGQQYIAQKIDITQAELRDAGSGMAKRLEELRGEVLAREQAVASYKIANNLMTTGSATLTEGEISALNRQITDTKLTLAEKQARLSTARTQIKGLGLTADDSSPVNSPVLNTLRVRRAQLTRQVADLQSIYGPRHPNVIAAQGQVEDIDRQIRSEGHRIVANLQAQVDIEQRRLGGTQANLNSSMGDLANANAASVDLGQLEADAEAAQGVFEHYLSLYKQALTANPAQNVKARILSEAKAPATPSSPDLGLGFGLALAAASIGGAGAVLLRRMFETGIIVPGDIGYKLGQPHLATLVSVPAAAKDKAQPLALPDYVLQNPSSAFAEGLRALRAAILHMAPDHGGVIAITSPLPSEGKSTTSVCLAKIMAMSGQSVIVVECDLRRPGLSRALNRRAENGLLEVLSGDLSLEDVVLTDDTGIDYLLAPRKNRDVTGVFEAAIMDRLLTYLRHKYDIVILDTPPVLAIDETQILAAKADQTVMLVRWSKTPLKAVRAALDKLKQGSIIGIALTQMDERLFSKITMSDYRA</sequence>
<comment type="catalytic activity">
    <reaction evidence="8">
        <text>L-tyrosyl-[protein] + ATP = O-phospho-L-tyrosyl-[protein] + ADP + H(+)</text>
        <dbReference type="Rhea" id="RHEA:10596"/>
        <dbReference type="Rhea" id="RHEA-COMP:10136"/>
        <dbReference type="Rhea" id="RHEA-COMP:20101"/>
        <dbReference type="ChEBI" id="CHEBI:15378"/>
        <dbReference type="ChEBI" id="CHEBI:30616"/>
        <dbReference type="ChEBI" id="CHEBI:46858"/>
        <dbReference type="ChEBI" id="CHEBI:61978"/>
        <dbReference type="ChEBI" id="CHEBI:456216"/>
        <dbReference type="EC" id="2.7.10.2"/>
    </reaction>
</comment>
<evidence type="ECO:0000256" key="2">
    <source>
        <dbReference type="ARBA" id="ARBA00011903"/>
    </source>
</evidence>
<accession>A0ABT5HJN4</accession>
<dbReference type="EC" id="2.7.10.2" evidence="2"/>
<evidence type="ECO:0000256" key="6">
    <source>
        <dbReference type="ARBA" id="ARBA00022840"/>
    </source>
</evidence>
<evidence type="ECO:0000259" key="11">
    <source>
        <dbReference type="Pfam" id="PF13614"/>
    </source>
</evidence>
<dbReference type="SUPFAM" id="SSF52540">
    <property type="entry name" value="P-loop containing nucleoside triphosphate hydrolases"/>
    <property type="match status" value="1"/>
</dbReference>
<evidence type="ECO:0000256" key="1">
    <source>
        <dbReference type="ARBA" id="ARBA00007316"/>
    </source>
</evidence>
<evidence type="ECO:0000256" key="3">
    <source>
        <dbReference type="ARBA" id="ARBA00022679"/>
    </source>
</evidence>
<reference evidence="12 13" key="1">
    <citation type="submission" date="2023-01" db="EMBL/GenBank/DDBJ databases">
        <title>Novel species of the genus Asticcacaulis isolated from rivers.</title>
        <authorList>
            <person name="Lu H."/>
        </authorList>
    </citation>
    <scope>NUCLEOTIDE SEQUENCE [LARGE SCALE GENOMIC DNA]</scope>
    <source>
        <strain evidence="12 13">LKC15W</strain>
    </source>
</reference>